<sequence>MYIDPIELVDTITGNWHSPPTHVLDATIIPPNDPEFWPHNLLTSLADLSILTAIDLDSSTGFEKFERARDRLTELCTDRQDQAGDSHGEQGAGIMQATDVEAVIAELGGRQNQANPTAAPSPTTVFPVARMSVAGGTALAATARHSDTRQVFDDEGQGEWEQQRPLDARHDHPFCDEASDQDGPPPSPSPSASRAITPEPPSLVPNDHREITPARHTRTPSSPAAPAPPRSTPRARLLRARKYRDLANELERLEFKATRMSCLEKARVVKRKMWRIEDEQDDEDDEDAAGRREKKKGRFE</sequence>
<dbReference type="EMBL" id="ML979141">
    <property type="protein sequence ID" value="KAF1912023.1"/>
    <property type="molecule type" value="Genomic_DNA"/>
</dbReference>
<organism evidence="2 3">
    <name type="scientific">Ampelomyces quisqualis</name>
    <name type="common">Powdery mildew agent</name>
    <dbReference type="NCBI Taxonomy" id="50730"/>
    <lineage>
        <taxon>Eukaryota</taxon>
        <taxon>Fungi</taxon>
        <taxon>Dikarya</taxon>
        <taxon>Ascomycota</taxon>
        <taxon>Pezizomycotina</taxon>
        <taxon>Dothideomycetes</taxon>
        <taxon>Pleosporomycetidae</taxon>
        <taxon>Pleosporales</taxon>
        <taxon>Pleosporineae</taxon>
        <taxon>Phaeosphaeriaceae</taxon>
        <taxon>Ampelomyces</taxon>
    </lineage>
</organism>
<feature type="region of interest" description="Disordered" evidence="1">
    <location>
        <begin position="275"/>
        <end position="300"/>
    </location>
</feature>
<evidence type="ECO:0000313" key="3">
    <source>
        <dbReference type="Proteomes" id="UP000800096"/>
    </source>
</evidence>
<evidence type="ECO:0000256" key="1">
    <source>
        <dbReference type="SAM" id="MobiDB-lite"/>
    </source>
</evidence>
<dbReference type="Proteomes" id="UP000800096">
    <property type="component" value="Unassembled WGS sequence"/>
</dbReference>
<feature type="region of interest" description="Disordered" evidence="1">
    <location>
        <begin position="170"/>
        <end position="236"/>
    </location>
</feature>
<keyword evidence="3" id="KW-1185">Reference proteome</keyword>
<dbReference type="AlphaFoldDB" id="A0A6A5Q9C8"/>
<proteinExistence type="predicted"/>
<feature type="compositionally biased region" description="Acidic residues" evidence="1">
    <location>
        <begin position="278"/>
        <end position="287"/>
    </location>
</feature>
<name>A0A6A5Q9C8_AMPQU</name>
<protein>
    <submittedName>
        <fullName evidence="2">Uncharacterized protein</fullName>
    </submittedName>
</protein>
<reference evidence="2" key="1">
    <citation type="journal article" date="2020" name="Stud. Mycol.">
        <title>101 Dothideomycetes genomes: a test case for predicting lifestyles and emergence of pathogens.</title>
        <authorList>
            <person name="Haridas S."/>
            <person name="Albert R."/>
            <person name="Binder M."/>
            <person name="Bloem J."/>
            <person name="Labutti K."/>
            <person name="Salamov A."/>
            <person name="Andreopoulos B."/>
            <person name="Baker S."/>
            <person name="Barry K."/>
            <person name="Bills G."/>
            <person name="Bluhm B."/>
            <person name="Cannon C."/>
            <person name="Castanera R."/>
            <person name="Culley D."/>
            <person name="Daum C."/>
            <person name="Ezra D."/>
            <person name="Gonzalez J."/>
            <person name="Henrissat B."/>
            <person name="Kuo A."/>
            <person name="Liang C."/>
            <person name="Lipzen A."/>
            <person name="Lutzoni F."/>
            <person name="Magnuson J."/>
            <person name="Mondo S."/>
            <person name="Nolan M."/>
            <person name="Ohm R."/>
            <person name="Pangilinan J."/>
            <person name="Park H.-J."/>
            <person name="Ramirez L."/>
            <person name="Alfaro M."/>
            <person name="Sun H."/>
            <person name="Tritt A."/>
            <person name="Yoshinaga Y."/>
            <person name="Zwiers L.-H."/>
            <person name="Turgeon B."/>
            <person name="Goodwin S."/>
            <person name="Spatafora J."/>
            <person name="Crous P."/>
            <person name="Grigoriev I."/>
        </authorList>
    </citation>
    <scope>NUCLEOTIDE SEQUENCE</scope>
    <source>
        <strain evidence="2">HMLAC05119</strain>
    </source>
</reference>
<accession>A0A6A5Q9C8</accession>
<evidence type="ECO:0000313" key="2">
    <source>
        <dbReference type="EMBL" id="KAF1912023.1"/>
    </source>
</evidence>
<gene>
    <name evidence="2" type="ORF">BDU57DRAFT_76786</name>
</gene>